<dbReference type="PANTHER" id="PTHR45436">
    <property type="entry name" value="SENSOR HISTIDINE KINASE YKOH"/>
    <property type="match status" value="1"/>
</dbReference>
<keyword evidence="6 11" id="KW-0812">Transmembrane</keyword>
<dbReference type="Gene3D" id="3.30.565.10">
    <property type="entry name" value="Histidine kinase-like ATPase, C-terminal domain"/>
    <property type="match status" value="1"/>
</dbReference>
<sequence>MSVSSLRARITIGATLIVAAVLALGAVLFTWSLERSLIASTADAAERSASAMARDLDDDDGLLVGVDDEDLAQLLSSDGTVRASNAGAAGLGPITSPERDQRVIAVEEDRYVVVTTPTEDGVLAFGVPLDEVDESVATTRRLLWLAVPVLLALVAGVTWLTVSRALRPVDRMRAEVEQIDAADLSRRVPVPPGRDELGRLARTMNAMLDRLEASSEQQRRFISDASHELRSPIAAMHQHAEVAQRYPDRDLDLPTTVIAETERLQGLVSAMLVLARSDEHGLALRREPVDVDDLAVAEVGRLRSSTARTVDGSGIAPARLQGDLRLLGQVFRNLADNAARHARSTVAFSVREEPGTVVVTVEDDGDGIAVGDRERVFERFVRLDEGRARDAGGSGLGLAIVAEVVRAHGGDVRVDDSTLGGARFTLRLPA</sequence>
<keyword evidence="10 11" id="KW-0472">Membrane</keyword>
<evidence type="ECO:0000256" key="5">
    <source>
        <dbReference type="ARBA" id="ARBA00022679"/>
    </source>
</evidence>
<comment type="subcellular location">
    <subcellularLocation>
        <location evidence="2">Cell membrane</location>
    </subcellularLocation>
</comment>
<name>A0A3L8PIA3_9ACTN</name>
<comment type="catalytic activity">
    <reaction evidence="1">
        <text>ATP + protein L-histidine = ADP + protein N-phospho-L-histidine.</text>
        <dbReference type="EC" id="2.7.13.3"/>
    </reaction>
</comment>
<reference evidence="14 15" key="1">
    <citation type="submission" date="2018-10" db="EMBL/GenBank/DDBJ databases">
        <title>Aeromicrobium sp. 9W16Y-2 whole genome shotgun sequence.</title>
        <authorList>
            <person name="Li F."/>
        </authorList>
    </citation>
    <scope>NUCLEOTIDE SEQUENCE [LARGE SCALE GENOMIC DNA]</scope>
    <source>
        <strain evidence="14 15">9W16Y-2</strain>
    </source>
</reference>
<dbReference type="EMBL" id="RDBF01000012">
    <property type="protein sequence ID" value="RLV54894.1"/>
    <property type="molecule type" value="Genomic_DNA"/>
</dbReference>
<proteinExistence type="predicted"/>
<evidence type="ECO:0000259" key="12">
    <source>
        <dbReference type="PROSITE" id="PS50109"/>
    </source>
</evidence>
<accession>A0A3L8PIA3</accession>
<dbReference type="AlphaFoldDB" id="A0A3L8PIA3"/>
<dbReference type="Gene3D" id="6.10.340.10">
    <property type="match status" value="1"/>
</dbReference>
<dbReference type="InterPro" id="IPR003660">
    <property type="entry name" value="HAMP_dom"/>
</dbReference>
<dbReference type="InterPro" id="IPR003594">
    <property type="entry name" value="HATPase_dom"/>
</dbReference>
<dbReference type="InterPro" id="IPR004358">
    <property type="entry name" value="Sig_transdc_His_kin-like_C"/>
</dbReference>
<dbReference type="PROSITE" id="PS50885">
    <property type="entry name" value="HAMP"/>
    <property type="match status" value="1"/>
</dbReference>
<protein>
    <recommendedName>
        <fullName evidence="3">histidine kinase</fullName>
        <ecNumber evidence="3">2.7.13.3</ecNumber>
    </recommendedName>
</protein>
<evidence type="ECO:0000256" key="6">
    <source>
        <dbReference type="ARBA" id="ARBA00022692"/>
    </source>
</evidence>
<feature type="transmembrane region" description="Helical" evidence="11">
    <location>
        <begin position="142"/>
        <end position="162"/>
    </location>
</feature>
<dbReference type="InterPro" id="IPR003661">
    <property type="entry name" value="HisK_dim/P_dom"/>
</dbReference>
<evidence type="ECO:0000256" key="3">
    <source>
        <dbReference type="ARBA" id="ARBA00012438"/>
    </source>
</evidence>
<dbReference type="SUPFAM" id="SSF158472">
    <property type="entry name" value="HAMP domain-like"/>
    <property type="match status" value="1"/>
</dbReference>
<dbReference type="GO" id="GO:0005886">
    <property type="term" value="C:plasma membrane"/>
    <property type="evidence" value="ECO:0007669"/>
    <property type="project" value="UniProtKB-SubCell"/>
</dbReference>
<evidence type="ECO:0000256" key="7">
    <source>
        <dbReference type="ARBA" id="ARBA00022777"/>
    </source>
</evidence>
<dbReference type="SMART" id="SM00304">
    <property type="entry name" value="HAMP"/>
    <property type="match status" value="1"/>
</dbReference>
<feature type="transmembrane region" description="Helical" evidence="11">
    <location>
        <begin position="12"/>
        <end position="33"/>
    </location>
</feature>
<dbReference type="PROSITE" id="PS50109">
    <property type="entry name" value="HIS_KIN"/>
    <property type="match status" value="1"/>
</dbReference>
<dbReference type="SUPFAM" id="SSF47384">
    <property type="entry name" value="Homodimeric domain of signal transducing histidine kinase"/>
    <property type="match status" value="1"/>
</dbReference>
<dbReference type="PRINTS" id="PR00344">
    <property type="entry name" value="BCTRLSENSOR"/>
</dbReference>
<dbReference type="InterPro" id="IPR050428">
    <property type="entry name" value="TCS_sensor_his_kinase"/>
</dbReference>
<dbReference type="Pfam" id="PF00512">
    <property type="entry name" value="HisKA"/>
    <property type="match status" value="1"/>
</dbReference>
<evidence type="ECO:0000256" key="2">
    <source>
        <dbReference type="ARBA" id="ARBA00004236"/>
    </source>
</evidence>
<dbReference type="InterPro" id="IPR036890">
    <property type="entry name" value="HATPase_C_sf"/>
</dbReference>
<keyword evidence="7" id="KW-0418">Kinase</keyword>
<dbReference type="Gene3D" id="1.10.287.130">
    <property type="match status" value="1"/>
</dbReference>
<dbReference type="GO" id="GO:0000155">
    <property type="term" value="F:phosphorelay sensor kinase activity"/>
    <property type="evidence" value="ECO:0007669"/>
    <property type="project" value="InterPro"/>
</dbReference>
<feature type="domain" description="HAMP" evidence="13">
    <location>
        <begin position="163"/>
        <end position="216"/>
    </location>
</feature>
<dbReference type="Pfam" id="PF02518">
    <property type="entry name" value="HATPase_c"/>
    <property type="match status" value="1"/>
</dbReference>
<dbReference type="SUPFAM" id="SSF55874">
    <property type="entry name" value="ATPase domain of HSP90 chaperone/DNA topoisomerase II/histidine kinase"/>
    <property type="match status" value="1"/>
</dbReference>
<organism evidence="14 15">
    <name type="scientific">Aeromicrobium phragmitis</name>
    <dbReference type="NCBI Taxonomy" id="2478914"/>
    <lineage>
        <taxon>Bacteria</taxon>
        <taxon>Bacillati</taxon>
        <taxon>Actinomycetota</taxon>
        <taxon>Actinomycetes</taxon>
        <taxon>Propionibacteriales</taxon>
        <taxon>Nocardioidaceae</taxon>
        <taxon>Aeromicrobium</taxon>
    </lineage>
</organism>
<dbReference type="OrthoDB" id="9786919at2"/>
<dbReference type="SMART" id="SM00387">
    <property type="entry name" value="HATPase_c"/>
    <property type="match status" value="1"/>
</dbReference>
<keyword evidence="15" id="KW-1185">Reference proteome</keyword>
<dbReference type="InterPro" id="IPR036097">
    <property type="entry name" value="HisK_dim/P_sf"/>
</dbReference>
<dbReference type="CDD" id="cd00082">
    <property type="entry name" value="HisKA"/>
    <property type="match status" value="1"/>
</dbReference>
<dbReference type="InterPro" id="IPR005467">
    <property type="entry name" value="His_kinase_dom"/>
</dbReference>
<evidence type="ECO:0000313" key="14">
    <source>
        <dbReference type="EMBL" id="RLV54894.1"/>
    </source>
</evidence>
<evidence type="ECO:0000256" key="9">
    <source>
        <dbReference type="ARBA" id="ARBA00023012"/>
    </source>
</evidence>
<evidence type="ECO:0000256" key="4">
    <source>
        <dbReference type="ARBA" id="ARBA00022553"/>
    </source>
</evidence>
<dbReference type="Proteomes" id="UP000282515">
    <property type="component" value="Unassembled WGS sequence"/>
</dbReference>
<dbReference type="PANTHER" id="PTHR45436:SF5">
    <property type="entry name" value="SENSOR HISTIDINE KINASE TRCS"/>
    <property type="match status" value="1"/>
</dbReference>
<evidence type="ECO:0000256" key="8">
    <source>
        <dbReference type="ARBA" id="ARBA00022989"/>
    </source>
</evidence>
<dbReference type="EC" id="2.7.13.3" evidence="3"/>
<dbReference type="CDD" id="cd06225">
    <property type="entry name" value="HAMP"/>
    <property type="match status" value="1"/>
</dbReference>
<keyword evidence="9" id="KW-0902">Two-component regulatory system</keyword>
<dbReference type="SMART" id="SM00388">
    <property type="entry name" value="HisKA"/>
    <property type="match status" value="1"/>
</dbReference>
<evidence type="ECO:0000259" key="13">
    <source>
        <dbReference type="PROSITE" id="PS50885"/>
    </source>
</evidence>
<evidence type="ECO:0000256" key="11">
    <source>
        <dbReference type="SAM" id="Phobius"/>
    </source>
</evidence>
<evidence type="ECO:0000313" key="15">
    <source>
        <dbReference type="Proteomes" id="UP000282515"/>
    </source>
</evidence>
<keyword evidence="8 11" id="KW-1133">Transmembrane helix</keyword>
<gene>
    <name evidence="14" type="ORF">D9V41_13825</name>
</gene>
<keyword evidence="5" id="KW-0808">Transferase</keyword>
<evidence type="ECO:0000256" key="1">
    <source>
        <dbReference type="ARBA" id="ARBA00000085"/>
    </source>
</evidence>
<dbReference type="Pfam" id="PF00672">
    <property type="entry name" value="HAMP"/>
    <property type="match status" value="1"/>
</dbReference>
<feature type="domain" description="Histidine kinase" evidence="12">
    <location>
        <begin position="224"/>
        <end position="430"/>
    </location>
</feature>
<evidence type="ECO:0000256" key="10">
    <source>
        <dbReference type="ARBA" id="ARBA00023136"/>
    </source>
</evidence>
<comment type="caution">
    <text evidence="14">The sequence shown here is derived from an EMBL/GenBank/DDBJ whole genome shotgun (WGS) entry which is preliminary data.</text>
</comment>
<keyword evidence="4" id="KW-0597">Phosphoprotein</keyword>